<comment type="caution">
    <text evidence="2">The sequence shown here is derived from an EMBL/GenBank/DDBJ whole genome shotgun (WGS) entry which is preliminary data.</text>
</comment>
<reference evidence="2" key="1">
    <citation type="submission" date="2021-02" db="EMBL/GenBank/DDBJ databases">
        <authorList>
            <person name="Nowell W R."/>
        </authorList>
    </citation>
    <scope>NUCLEOTIDE SEQUENCE</scope>
</reference>
<dbReference type="Proteomes" id="UP000663829">
    <property type="component" value="Unassembled WGS sequence"/>
</dbReference>
<dbReference type="EMBL" id="CAJNOQ010063676">
    <property type="protein sequence ID" value="CAF1676160.1"/>
    <property type="molecule type" value="Genomic_DNA"/>
</dbReference>
<evidence type="ECO:0000313" key="3">
    <source>
        <dbReference type="EMBL" id="CAF4664012.1"/>
    </source>
</evidence>
<dbReference type="AlphaFoldDB" id="A0A816GQE6"/>
<dbReference type="Proteomes" id="UP000681722">
    <property type="component" value="Unassembled WGS sequence"/>
</dbReference>
<feature type="non-terminal residue" evidence="2">
    <location>
        <position position="1"/>
    </location>
</feature>
<proteinExistence type="predicted"/>
<name>A0A816GQE6_9BILA</name>
<evidence type="ECO:0000256" key="1">
    <source>
        <dbReference type="SAM" id="MobiDB-lite"/>
    </source>
</evidence>
<feature type="non-terminal residue" evidence="2">
    <location>
        <position position="55"/>
    </location>
</feature>
<protein>
    <submittedName>
        <fullName evidence="2">Uncharacterized protein</fullName>
    </submittedName>
</protein>
<organism evidence="2 4">
    <name type="scientific">Didymodactylos carnosus</name>
    <dbReference type="NCBI Taxonomy" id="1234261"/>
    <lineage>
        <taxon>Eukaryota</taxon>
        <taxon>Metazoa</taxon>
        <taxon>Spiralia</taxon>
        <taxon>Gnathifera</taxon>
        <taxon>Rotifera</taxon>
        <taxon>Eurotatoria</taxon>
        <taxon>Bdelloidea</taxon>
        <taxon>Philodinida</taxon>
        <taxon>Philodinidae</taxon>
        <taxon>Didymodactylos</taxon>
    </lineage>
</organism>
<accession>A0A816GQE6</accession>
<feature type="region of interest" description="Disordered" evidence="1">
    <location>
        <begin position="1"/>
        <end position="55"/>
    </location>
</feature>
<evidence type="ECO:0000313" key="2">
    <source>
        <dbReference type="EMBL" id="CAF1676160.1"/>
    </source>
</evidence>
<keyword evidence="4" id="KW-1185">Reference proteome</keyword>
<dbReference type="EMBL" id="CAJOBC010147248">
    <property type="protein sequence ID" value="CAF4664012.1"/>
    <property type="molecule type" value="Genomic_DNA"/>
</dbReference>
<sequence length="55" mass="5578">RFTGRSCDQQLRLDGGAAVGGRNPGEVAGANPDQQLAGGGQGQVHDDWDSVGLSV</sequence>
<gene>
    <name evidence="2" type="ORF">GPM918_LOCUS46476</name>
    <name evidence="3" type="ORF">SRO942_LOCUS50711</name>
</gene>
<evidence type="ECO:0000313" key="4">
    <source>
        <dbReference type="Proteomes" id="UP000663829"/>
    </source>
</evidence>